<proteinExistence type="predicted"/>
<protein>
    <submittedName>
        <fullName evidence="1">Uncharacterized protein</fullName>
    </submittedName>
</protein>
<dbReference type="RefSeq" id="WP_181689957.1">
    <property type="nucleotide sequence ID" value="NZ_CP076683.1"/>
</dbReference>
<accession>A0ABX8ISW4</accession>
<dbReference type="EMBL" id="CP076683">
    <property type="protein sequence ID" value="QWV16568.1"/>
    <property type="molecule type" value="Genomic_DNA"/>
</dbReference>
<gene>
    <name evidence="1" type="ORF">KQ248_19150</name>
</gene>
<dbReference type="Proteomes" id="UP000683436">
    <property type="component" value="Chromosome"/>
</dbReference>
<evidence type="ECO:0000313" key="1">
    <source>
        <dbReference type="EMBL" id="QWV16568.1"/>
    </source>
</evidence>
<reference evidence="1 2" key="1">
    <citation type="submission" date="2021-06" db="EMBL/GenBank/DDBJ databases">
        <title>Microbial metabolic specificity influences pelagic lipid remineralization.</title>
        <authorList>
            <person name="Behrendt L."/>
            <person name="Hunter J.E."/>
            <person name="Alcolombri U."/>
            <person name="Smriga S."/>
            <person name="Mincer T."/>
            <person name="Lowenstein D.P."/>
            <person name="Peaudecerf F.J."/>
            <person name="Fernandez V.I."/>
            <person name="Fredricks H."/>
            <person name="Almblad H."/>
            <person name="Harrison J.J."/>
            <person name="Stocker R."/>
            <person name="Van Mooy B.A.S."/>
        </authorList>
    </citation>
    <scope>NUCLEOTIDE SEQUENCE [LARGE SCALE GENOMIC DNA]</scope>
    <source>
        <strain evidence="1 2">A252</strain>
    </source>
</reference>
<evidence type="ECO:0000313" key="2">
    <source>
        <dbReference type="Proteomes" id="UP000683436"/>
    </source>
</evidence>
<keyword evidence="2" id="KW-1185">Reference proteome</keyword>
<organism evidence="1 2">
    <name type="scientific">Stutzerimonas zhaodongensis</name>
    <dbReference type="NCBI Taxonomy" id="1176257"/>
    <lineage>
        <taxon>Bacteria</taxon>
        <taxon>Pseudomonadati</taxon>
        <taxon>Pseudomonadota</taxon>
        <taxon>Gammaproteobacteria</taxon>
        <taxon>Pseudomonadales</taxon>
        <taxon>Pseudomonadaceae</taxon>
        <taxon>Stutzerimonas</taxon>
    </lineage>
</organism>
<sequence>MSTPSEESHEILASLMCRVGPNADAAAVAQAIISILQDIDSSLTPIVGQQGVAALYRRSLHLCLSSHPHLASTYGGMQASLDLTVLQAVLVKQSEAEALLFGEVLLVTFHELLTTLIGSSLTTRLLRGVWEPSSSETPAQEKSP</sequence>
<name>A0ABX8ISW4_9GAMM</name>